<dbReference type="PANTHER" id="PTHR30055">
    <property type="entry name" value="HTH-TYPE TRANSCRIPTIONAL REGULATOR RUTR"/>
    <property type="match status" value="1"/>
</dbReference>
<dbReference type="InterPro" id="IPR001647">
    <property type="entry name" value="HTH_TetR"/>
</dbReference>
<keyword evidence="3" id="KW-0804">Transcription</keyword>
<proteinExistence type="predicted"/>
<dbReference type="PROSITE" id="PS50977">
    <property type="entry name" value="HTH_TETR_2"/>
    <property type="match status" value="1"/>
</dbReference>
<gene>
    <name evidence="6" type="ORF">POF43_011185</name>
</gene>
<dbReference type="InterPro" id="IPR036271">
    <property type="entry name" value="Tet_transcr_reg_TetR-rel_C_sf"/>
</dbReference>
<keyword evidence="7" id="KW-1185">Reference proteome</keyword>
<dbReference type="SUPFAM" id="SSF46689">
    <property type="entry name" value="Homeodomain-like"/>
    <property type="match status" value="1"/>
</dbReference>
<evidence type="ECO:0000313" key="6">
    <source>
        <dbReference type="EMBL" id="MDI5963263.1"/>
    </source>
</evidence>
<evidence type="ECO:0000256" key="3">
    <source>
        <dbReference type="ARBA" id="ARBA00023163"/>
    </source>
</evidence>
<evidence type="ECO:0000259" key="5">
    <source>
        <dbReference type="PROSITE" id="PS50977"/>
    </source>
</evidence>
<evidence type="ECO:0000256" key="2">
    <source>
        <dbReference type="ARBA" id="ARBA00023125"/>
    </source>
</evidence>
<name>A0ABT6VXQ1_9ACTN</name>
<feature type="domain" description="HTH tetR-type" evidence="5">
    <location>
        <begin position="20"/>
        <end position="81"/>
    </location>
</feature>
<protein>
    <submittedName>
        <fullName evidence="6">TetR/AcrR family transcriptional regulator</fullName>
    </submittedName>
</protein>
<organism evidence="6 7">
    <name type="scientific">Streptantibioticus silvisoli</name>
    <dbReference type="NCBI Taxonomy" id="2705255"/>
    <lineage>
        <taxon>Bacteria</taxon>
        <taxon>Bacillati</taxon>
        <taxon>Actinomycetota</taxon>
        <taxon>Actinomycetes</taxon>
        <taxon>Kitasatosporales</taxon>
        <taxon>Streptomycetaceae</taxon>
        <taxon>Streptantibioticus</taxon>
    </lineage>
</organism>
<dbReference type="InterPro" id="IPR050109">
    <property type="entry name" value="HTH-type_TetR-like_transc_reg"/>
</dbReference>
<dbReference type="SUPFAM" id="SSF48498">
    <property type="entry name" value="Tetracyclin repressor-like, C-terminal domain"/>
    <property type="match status" value="1"/>
</dbReference>
<dbReference type="InterPro" id="IPR025996">
    <property type="entry name" value="MT1864/Rv1816-like_C"/>
</dbReference>
<feature type="DNA-binding region" description="H-T-H motif" evidence="4">
    <location>
        <begin position="44"/>
        <end position="63"/>
    </location>
</feature>
<dbReference type="EMBL" id="JAAGKO020000012">
    <property type="protein sequence ID" value="MDI5963263.1"/>
    <property type="molecule type" value="Genomic_DNA"/>
</dbReference>
<dbReference type="Gene3D" id="1.10.357.10">
    <property type="entry name" value="Tetracycline Repressor, domain 2"/>
    <property type="match status" value="1"/>
</dbReference>
<keyword evidence="1" id="KW-0805">Transcription regulation</keyword>
<accession>A0ABT6VXQ1</accession>
<evidence type="ECO:0000256" key="1">
    <source>
        <dbReference type="ARBA" id="ARBA00023015"/>
    </source>
</evidence>
<comment type="caution">
    <text evidence="6">The sequence shown here is derived from an EMBL/GenBank/DDBJ whole genome shotgun (WGS) entry which is preliminary data.</text>
</comment>
<dbReference type="Proteomes" id="UP001156398">
    <property type="component" value="Unassembled WGS sequence"/>
</dbReference>
<evidence type="ECO:0000313" key="7">
    <source>
        <dbReference type="Proteomes" id="UP001156398"/>
    </source>
</evidence>
<dbReference type="RefSeq" id="WP_271322533.1">
    <property type="nucleotide sequence ID" value="NZ_JAAGKO020000012.1"/>
</dbReference>
<dbReference type="PANTHER" id="PTHR30055:SF234">
    <property type="entry name" value="HTH-TYPE TRANSCRIPTIONAL REGULATOR BETI"/>
    <property type="match status" value="1"/>
</dbReference>
<sequence length="208" mass="22651">MPDEVDIAPQRTRNRWGEGERLRVEILDAASQLLSELGAADGLTIRGVARGVGIAPASIYRHFTDRAALVRGLLEHEFARLRSLMLTADEHCDPEDVVGRVRAQMHAYCAFAVAHPGHYRLMLSNGASRPGPEERPEGPLMEVVETLVAAFTRCAEAGHELRVPGRRAAEIVFVGAHGHVALVHSLPSRTGAQNIKAFVDDLIALVFV</sequence>
<dbReference type="InterPro" id="IPR009057">
    <property type="entry name" value="Homeodomain-like_sf"/>
</dbReference>
<reference evidence="6 7" key="1">
    <citation type="submission" date="2023-05" db="EMBL/GenBank/DDBJ databases">
        <title>Streptantibioticus silvisoli sp. nov., acidotolerant actinomycetes 1 from pine litter.</title>
        <authorList>
            <person name="Swiecimska M."/>
            <person name="Golinska P."/>
            <person name="Sangal V."/>
            <person name="Wachnowicz B."/>
            <person name="Goodfellow M."/>
        </authorList>
    </citation>
    <scope>NUCLEOTIDE SEQUENCE [LARGE SCALE GENOMIC DNA]</scope>
    <source>
        <strain evidence="6 7">SL54</strain>
    </source>
</reference>
<dbReference type="Pfam" id="PF00440">
    <property type="entry name" value="TetR_N"/>
    <property type="match status" value="1"/>
</dbReference>
<keyword evidence="2 4" id="KW-0238">DNA-binding</keyword>
<evidence type="ECO:0000256" key="4">
    <source>
        <dbReference type="PROSITE-ProRule" id="PRU00335"/>
    </source>
</evidence>
<dbReference type="Pfam" id="PF13305">
    <property type="entry name" value="TetR_C_33"/>
    <property type="match status" value="1"/>
</dbReference>